<dbReference type="AlphaFoldDB" id="A0A9W6JVS2"/>
<evidence type="ECO:0000256" key="1">
    <source>
        <dbReference type="SAM" id="MobiDB-lite"/>
    </source>
</evidence>
<accession>A0A9W6JVS2</accession>
<sequence length="337" mass="35599">MRAIDGAGTCGMDHPFKISGLNQGTVEVAPKATLACPMTSSLDRWVAEDIQPAAFAWFGQPVVKIKQMSSYSCRNMNGAATGKVSEHAFGNGFDVGGFVLADGREVLVKTGWKGRSDERGFLRTVQATACQRFTTVLAPGSNVYHYDHIHVDLMRRTSGRWACNPAPIMPTPPNLPVYKAPPMVAAPPPATPAYYPPPAGAVQEPVEELDGAPGEPMVLSPQPLPPQQSSPYPAAAAPQPLTPSAGYPAPSQPYSSPAEAYPAQAQPTPRYPAQNYPASAPSRPPSGVPLPPAGIPMVMRWFGIDPTPTGSTAKQAYAPERQFATPIPPPPAVSGED</sequence>
<feature type="region of interest" description="Disordered" evidence="1">
    <location>
        <begin position="209"/>
        <end position="337"/>
    </location>
</feature>
<protein>
    <recommendedName>
        <fullName evidence="2">Extensin-like C-terminal domain-containing protein</fullName>
    </recommendedName>
</protein>
<feature type="compositionally biased region" description="Low complexity" evidence="1">
    <location>
        <begin position="229"/>
        <end position="268"/>
    </location>
</feature>
<comment type="caution">
    <text evidence="3">The sequence shown here is derived from an EMBL/GenBank/DDBJ whole genome shotgun (WGS) entry which is preliminary data.</text>
</comment>
<dbReference type="Pfam" id="PF06904">
    <property type="entry name" value="Extensin-like_C"/>
    <property type="match status" value="1"/>
</dbReference>
<reference evidence="3" key="2">
    <citation type="submission" date="2023-01" db="EMBL/GenBank/DDBJ databases">
        <authorList>
            <person name="Sun Q."/>
            <person name="Evtushenko L."/>
        </authorList>
    </citation>
    <scope>NUCLEOTIDE SEQUENCE</scope>
    <source>
        <strain evidence="3">VKM B-2789</strain>
    </source>
</reference>
<name>A0A9W6JVS2_9HYPH</name>
<feature type="compositionally biased region" description="Pro residues" evidence="1">
    <location>
        <begin position="282"/>
        <end position="294"/>
    </location>
</feature>
<feature type="compositionally biased region" description="Pro residues" evidence="1">
    <location>
        <begin position="326"/>
        <end position="337"/>
    </location>
</feature>
<evidence type="ECO:0000313" key="3">
    <source>
        <dbReference type="EMBL" id="GLK82283.1"/>
    </source>
</evidence>
<reference evidence="3" key="1">
    <citation type="journal article" date="2014" name="Int. J. Syst. Evol. Microbiol.">
        <title>Complete genome sequence of Corynebacterium casei LMG S-19264T (=DSM 44701T), isolated from a smear-ripened cheese.</title>
        <authorList>
            <consortium name="US DOE Joint Genome Institute (JGI-PGF)"/>
            <person name="Walter F."/>
            <person name="Albersmeier A."/>
            <person name="Kalinowski J."/>
            <person name="Ruckert C."/>
        </authorList>
    </citation>
    <scope>NUCLEOTIDE SEQUENCE</scope>
    <source>
        <strain evidence="3">VKM B-2789</strain>
    </source>
</reference>
<dbReference type="EMBL" id="BSFM01000001">
    <property type="protein sequence ID" value="GLK82283.1"/>
    <property type="molecule type" value="Genomic_DNA"/>
</dbReference>
<evidence type="ECO:0000313" key="4">
    <source>
        <dbReference type="Proteomes" id="UP001143330"/>
    </source>
</evidence>
<organism evidence="3 4">
    <name type="scientific">Ancylobacter defluvii</name>
    <dbReference type="NCBI Taxonomy" id="1282440"/>
    <lineage>
        <taxon>Bacteria</taxon>
        <taxon>Pseudomonadati</taxon>
        <taxon>Pseudomonadota</taxon>
        <taxon>Alphaproteobacteria</taxon>
        <taxon>Hyphomicrobiales</taxon>
        <taxon>Xanthobacteraceae</taxon>
        <taxon>Ancylobacter</taxon>
    </lineage>
</organism>
<evidence type="ECO:0000259" key="2">
    <source>
        <dbReference type="Pfam" id="PF06904"/>
    </source>
</evidence>
<dbReference type="Proteomes" id="UP001143330">
    <property type="component" value="Unassembled WGS sequence"/>
</dbReference>
<keyword evidence="4" id="KW-1185">Reference proteome</keyword>
<proteinExistence type="predicted"/>
<dbReference type="InterPro" id="IPR009683">
    <property type="entry name" value="Extensin-like_C"/>
</dbReference>
<gene>
    <name evidence="3" type="ORF">GCM10017653_03520</name>
</gene>
<feature type="domain" description="Extensin-like C-terminal" evidence="2">
    <location>
        <begin position="4"/>
        <end position="163"/>
    </location>
</feature>